<reference evidence="2 3" key="2">
    <citation type="submission" date="2019-02" db="EMBL/GenBank/DDBJ databases">
        <title>'Lichenibacterium ramalinii' gen. nov. sp. nov., 'Lichenibacterium minor' gen. nov. sp. nov.</title>
        <authorList>
            <person name="Pankratov T."/>
        </authorList>
    </citation>
    <scope>NUCLEOTIDE SEQUENCE [LARGE SCALE GENOMIC DNA]</scope>
    <source>
        <strain evidence="2 3">RmlP026</strain>
    </source>
</reference>
<reference evidence="2 3" key="1">
    <citation type="submission" date="2018-12" db="EMBL/GenBank/DDBJ databases">
        <authorList>
            <person name="Grouzdev D.S."/>
            <person name="Krutkina M.S."/>
        </authorList>
    </citation>
    <scope>NUCLEOTIDE SEQUENCE [LARGE SCALE GENOMIC DNA]</scope>
    <source>
        <strain evidence="2 3">RmlP026</strain>
    </source>
</reference>
<evidence type="ECO:0000313" key="3">
    <source>
        <dbReference type="Proteomes" id="UP000290759"/>
    </source>
</evidence>
<protein>
    <submittedName>
        <fullName evidence="2">Anti-sigma factor</fullName>
    </submittedName>
</protein>
<accession>A0A4Q2U8Q7</accession>
<dbReference type="Proteomes" id="UP000290759">
    <property type="component" value="Unassembled WGS sequence"/>
</dbReference>
<feature type="transmembrane region" description="Helical" evidence="1">
    <location>
        <begin position="88"/>
        <end position="109"/>
    </location>
</feature>
<keyword evidence="1" id="KW-1133">Transmembrane helix</keyword>
<gene>
    <name evidence="2" type="ORF">D3273_14245</name>
</gene>
<comment type="caution">
    <text evidence="2">The sequence shown here is derived from an EMBL/GenBank/DDBJ whole genome shotgun (WGS) entry which is preliminary data.</text>
</comment>
<evidence type="ECO:0000256" key="1">
    <source>
        <dbReference type="SAM" id="Phobius"/>
    </source>
</evidence>
<dbReference type="EMBL" id="QYBB01000015">
    <property type="protein sequence ID" value="RYC31275.1"/>
    <property type="molecule type" value="Genomic_DNA"/>
</dbReference>
<keyword evidence="3" id="KW-1185">Reference proteome</keyword>
<evidence type="ECO:0000313" key="2">
    <source>
        <dbReference type="EMBL" id="RYC31275.1"/>
    </source>
</evidence>
<organism evidence="2 3">
    <name type="scientific">Lichenibacterium minor</name>
    <dbReference type="NCBI Taxonomy" id="2316528"/>
    <lineage>
        <taxon>Bacteria</taxon>
        <taxon>Pseudomonadati</taxon>
        <taxon>Pseudomonadota</taxon>
        <taxon>Alphaproteobacteria</taxon>
        <taxon>Hyphomicrobiales</taxon>
        <taxon>Lichenihabitantaceae</taxon>
        <taxon>Lichenibacterium</taxon>
    </lineage>
</organism>
<proteinExistence type="predicted"/>
<sequence>MSDPRPIGEDDLQAALDGRLPPERRALVERYLAAHSEAARRQDAMAENDLALREALQSKFEEPIPARLRVDRLQAEIRRGRMQMLGRVAAVLALVALGGGAGWLAHGGFAGTPDPDRRLTADAVAAYRTFTVEIRHPVEVRAEAGDAQLSTWLSNRLDRSIVPPDLGPQGFRLMGGRVLPDGAGRTAALMMYDDDRGIRLTVYARVGMVAGTDLRFSESDGISTFYRSERDLTFAVSAQMDRAGLLAVAQAAALQFETAPRDAPRL</sequence>
<dbReference type="AlphaFoldDB" id="A0A4Q2U8Q7"/>
<keyword evidence="1" id="KW-0812">Transmembrane</keyword>
<dbReference type="OrthoDB" id="7187254at2"/>
<keyword evidence="1" id="KW-0472">Membrane</keyword>
<name>A0A4Q2U8Q7_9HYPH</name>
<dbReference type="RefSeq" id="WP_129227558.1">
    <property type="nucleotide sequence ID" value="NZ_QYBB01000015.1"/>
</dbReference>